<sequence>MKKLSDYIKNDYSDKDIINMFFREKFGDVTDRIYTHDAALLPSIFQQAEAAGMALTSKSPTRQGEQYHYRNSNLELVIITYVYNASPQYYSAQIFLYFILLTNEICHDNQYWEISYREDLKGYFSHVADSLPSWLQECKELIHQANIIRKQLNFGKTAVMVFLDDMLRRRKWQHTLEQEKSAWLLDIKLPYHRSLNFRIPFDIDIGRLANLEEQITVIEEASRKIGSVATGIKNYGTKSDWKIIE</sequence>
<accession>A0A9D9ILC7</accession>
<evidence type="ECO:0000313" key="1">
    <source>
        <dbReference type="EMBL" id="MBO8473786.1"/>
    </source>
</evidence>
<evidence type="ECO:0000313" key="2">
    <source>
        <dbReference type="Proteomes" id="UP000823757"/>
    </source>
</evidence>
<comment type="caution">
    <text evidence="1">The sequence shown here is derived from an EMBL/GenBank/DDBJ whole genome shotgun (WGS) entry which is preliminary data.</text>
</comment>
<reference evidence="1" key="1">
    <citation type="submission" date="2020-10" db="EMBL/GenBank/DDBJ databases">
        <authorList>
            <person name="Gilroy R."/>
        </authorList>
    </citation>
    <scope>NUCLEOTIDE SEQUENCE</scope>
    <source>
        <strain evidence="1">B1-13419</strain>
    </source>
</reference>
<dbReference type="Proteomes" id="UP000823757">
    <property type="component" value="Unassembled WGS sequence"/>
</dbReference>
<reference evidence="1" key="2">
    <citation type="journal article" date="2021" name="PeerJ">
        <title>Extensive microbial diversity within the chicken gut microbiome revealed by metagenomics and culture.</title>
        <authorList>
            <person name="Gilroy R."/>
            <person name="Ravi A."/>
            <person name="Getino M."/>
            <person name="Pursley I."/>
            <person name="Horton D.L."/>
            <person name="Alikhan N.F."/>
            <person name="Baker D."/>
            <person name="Gharbi K."/>
            <person name="Hall N."/>
            <person name="Watson M."/>
            <person name="Adriaenssens E.M."/>
            <person name="Foster-Nyarko E."/>
            <person name="Jarju S."/>
            <person name="Secka A."/>
            <person name="Antonio M."/>
            <person name="Oren A."/>
            <person name="Chaudhuri R.R."/>
            <person name="La Ragione R."/>
            <person name="Hildebrand F."/>
            <person name="Pallen M.J."/>
        </authorList>
    </citation>
    <scope>NUCLEOTIDE SEQUENCE</scope>
    <source>
        <strain evidence="1">B1-13419</strain>
    </source>
</reference>
<gene>
    <name evidence="1" type="ORF">IAB91_00650</name>
</gene>
<name>A0A9D9ILC7_9BACT</name>
<protein>
    <submittedName>
        <fullName evidence="1">Uncharacterized protein</fullName>
    </submittedName>
</protein>
<organism evidence="1 2">
    <name type="scientific">Candidatus Cryptobacteroides faecigallinarum</name>
    <dbReference type="NCBI Taxonomy" id="2840763"/>
    <lineage>
        <taxon>Bacteria</taxon>
        <taxon>Pseudomonadati</taxon>
        <taxon>Bacteroidota</taxon>
        <taxon>Bacteroidia</taxon>
        <taxon>Bacteroidales</taxon>
        <taxon>Candidatus Cryptobacteroides</taxon>
    </lineage>
</organism>
<dbReference type="EMBL" id="JADIMD010000009">
    <property type="protein sequence ID" value="MBO8473786.1"/>
    <property type="molecule type" value="Genomic_DNA"/>
</dbReference>
<dbReference type="AlphaFoldDB" id="A0A9D9ILC7"/>
<proteinExistence type="predicted"/>